<protein>
    <submittedName>
        <fullName evidence="4">N(6)-adenine-specific methyltransferase METTL4</fullName>
    </submittedName>
</protein>
<dbReference type="RefSeq" id="XP_031439420.1">
    <property type="nucleotide sequence ID" value="XM_031583560.1"/>
</dbReference>
<dbReference type="PROSITE" id="PS51143">
    <property type="entry name" value="MT_A70"/>
    <property type="match status" value="1"/>
</dbReference>
<dbReference type="PANTHER" id="PTHR12829:SF4">
    <property type="entry name" value="N(6)-ADENINE-SPECIFIC METHYLTRANSFERASE METTL4"/>
    <property type="match status" value="1"/>
</dbReference>
<evidence type="ECO:0000313" key="4">
    <source>
        <dbReference type="RefSeq" id="XP_031439420.1"/>
    </source>
</evidence>
<proteinExistence type="inferred from homology"/>
<keyword evidence="3" id="KW-1185">Reference proteome</keyword>
<dbReference type="Proteomes" id="UP000515152">
    <property type="component" value="Chromosome 17"/>
</dbReference>
<dbReference type="GO" id="GO:0032259">
    <property type="term" value="P:methylation"/>
    <property type="evidence" value="ECO:0007669"/>
    <property type="project" value="UniProtKB-KW"/>
</dbReference>
<accession>A0A6P8GXD9</accession>
<dbReference type="PROSITE" id="PS00092">
    <property type="entry name" value="N6_MTASE"/>
    <property type="match status" value="1"/>
</dbReference>
<feature type="compositionally biased region" description="Basic and acidic residues" evidence="2">
    <location>
        <begin position="65"/>
        <end position="79"/>
    </location>
</feature>
<comment type="similarity">
    <text evidence="1">Belongs to the MT-A70-like family.</text>
</comment>
<feature type="compositionally biased region" description="Basic residues" evidence="2">
    <location>
        <begin position="80"/>
        <end position="89"/>
    </location>
</feature>
<evidence type="ECO:0000256" key="2">
    <source>
        <dbReference type="SAM" id="MobiDB-lite"/>
    </source>
</evidence>
<feature type="region of interest" description="Disordered" evidence="2">
    <location>
        <begin position="57"/>
        <end position="93"/>
    </location>
</feature>
<dbReference type="PANTHER" id="PTHR12829">
    <property type="entry name" value="N6-ADENOSINE-METHYLTRANSFERASE"/>
    <property type="match status" value="1"/>
</dbReference>
<dbReference type="InterPro" id="IPR002052">
    <property type="entry name" value="DNA_methylase_N6_adenine_CS"/>
</dbReference>
<dbReference type="CTD" id="64863"/>
<dbReference type="GeneID" id="105894743"/>
<name>A0A6P8GXD9_CLUHA</name>
<dbReference type="KEGG" id="char:105894743"/>
<keyword evidence="4" id="KW-0808">Transferase</keyword>
<dbReference type="GO" id="GO:0003676">
    <property type="term" value="F:nucleic acid binding"/>
    <property type="evidence" value="ECO:0007669"/>
    <property type="project" value="InterPro"/>
</dbReference>
<gene>
    <name evidence="4" type="primary">mettl4</name>
</gene>
<evidence type="ECO:0000313" key="3">
    <source>
        <dbReference type="Proteomes" id="UP000515152"/>
    </source>
</evidence>
<dbReference type="GO" id="GO:0005634">
    <property type="term" value="C:nucleus"/>
    <property type="evidence" value="ECO:0007669"/>
    <property type="project" value="TreeGrafter"/>
</dbReference>
<dbReference type="InterPro" id="IPR007757">
    <property type="entry name" value="MT-A70-like"/>
</dbReference>
<sequence length="412" mass="46646">MSVIASDCRGWLLDSQSFINVNYCNLASDGCKQRGATYRFKKEYFYIFKPYITSKTTPENVGTKTPEDDLRTLCGDKKPPQRKGRKRKRDLNQGELDSQVYHEKIRQLVQEGTRSLVEVGQSLGYLTGSAPEGATKTITPQECHLAAMCDMAKSLPVDGSVALQSICGDEALDLFSRVTENPFDHSCEVPLMGERYLLPGRSRFLLSDITRTQPLVNCGEKFDLIVLDPPWENKSVKRSSRYSFLPSSQLKQLPISLISSPECLVVTWVTNRPRHLRFVREELYPHWGVELLAEWLWVKVTQAGEFVLPLDSPHKKPYEVLVLGRYRCDQNATTSALSQCEAPLPDQRLIVSVPSALHSHKPSLSAVLKPYIRPDAKCLEMFARSLHSGWTSWGNEALKFQHISYFTKDTTD</sequence>
<reference evidence="4" key="1">
    <citation type="submission" date="2025-08" db="UniProtKB">
        <authorList>
            <consortium name="RefSeq"/>
        </authorList>
    </citation>
    <scope>IDENTIFICATION</scope>
</reference>
<dbReference type="GO" id="GO:0009007">
    <property type="term" value="F:site-specific DNA-methyltransferase (adenine-specific) activity"/>
    <property type="evidence" value="ECO:0007669"/>
    <property type="project" value="TreeGrafter"/>
</dbReference>
<dbReference type="OrthoDB" id="61116at2759"/>
<evidence type="ECO:0000256" key="1">
    <source>
        <dbReference type="PROSITE-ProRule" id="PRU00489"/>
    </source>
</evidence>
<keyword evidence="4" id="KW-0489">Methyltransferase</keyword>
<dbReference type="GO" id="GO:0008173">
    <property type="term" value="F:RNA methyltransferase activity"/>
    <property type="evidence" value="ECO:0007669"/>
    <property type="project" value="TreeGrafter"/>
</dbReference>
<dbReference type="AlphaFoldDB" id="A0A6P8GXD9"/>
<dbReference type="Pfam" id="PF05063">
    <property type="entry name" value="MT-A70"/>
    <property type="match status" value="1"/>
</dbReference>
<dbReference type="GO" id="GO:0005829">
    <property type="term" value="C:cytosol"/>
    <property type="evidence" value="ECO:0007669"/>
    <property type="project" value="TreeGrafter"/>
</dbReference>
<organism evidence="3 4">
    <name type="scientific">Clupea harengus</name>
    <name type="common">Atlantic herring</name>
    <dbReference type="NCBI Taxonomy" id="7950"/>
    <lineage>
        <taxon>Eukaryota</taxon>
        <taxon>Metazoa</taxon>
        <taxon>Chordata</taxon>
        <taxon>Craniata</taxon>
        <taxon>Vertebrata</taxon>
        <taxon>Euteleostomi</taxon>
        <taxon>Actinopterygii</taxon>
        <taxon>Neopterygii</taxon>
        <taxon>Teleostei</taxon>
        <taxon>Clupei</taxon>
        <taxon>Clupeiformes</taxon>
        <taxon>Clupeoidei</taxon>
        <taxon>Clupeidae</taxon>
        <taxon>Clupea</taxon>
    </lineage>
</organism>